<accession>A0A497F4N3</accession>
<evidence type="ECO:0000313" key="2">
    <source>
        <dbReference type="Proteomes" id="UP000269499"/>
    </source>
</evidence>
<comment type="caution">
    <text evidence="1">The sequence shown here is derived from an EMBL/GenBank/DDBJ whole genome shotgun (WGS) entry which is preliminary data.</text>
</comment>
<evidence type="ECO:0000313" key="1">
    <source>
        <dbReference type="EMBL" id="RLE53880.1"/>
    </source>
</evidence>
<sequence length="125" mass="13837">MNLSLKLRVDRVEPSEVKGIKTYYFSSHEEKVSVIGELPDRIVGGKIGVGDEVTLILSDEDISPSDLAKFGSPIVLMEGVLFRRSTSEAEGTIKYLISVHGLQFRVLSEKDLFPKVKTLNIAICK</sequence>
<dbReference type="Gene3D" id="2.40.50.140">
    <property type="entry name" value="Nucleic acid-binding proteins"/>
    <property type="match status" value="1"/>
</dbReference>
<dbReference type="EMBL" id="QMRA01000046">
    <property type="protein sequence ID" value="RLE53880.1"/>
    <property type="molecule type" value="Genomic_DNA"/>
</dbReference>
<organism evidence="1 2">
    <name type="scientific">Thermoproteota archaeon</name>
    <dbReference type="NCBI Taxonomy" id="2056631"/>
    <lineage>
        <taxon>Archaea</taxon>
        <taxon>Thermoproteota</taxon>
    </lineage>
</organism>
<dbReference type="AlphaFoldDB" id="A0A497F4N3"/>
<protein>
    <submittedName>
        <fullName evidence="1">Uncharacterized protein</fullName>
    </submittedName>
</protein>
<dbReference type="Proteomes" id="UP000269499">
    <property type="component" value="Unassembled WGS sequence"/>
</dbReference>
<reference evidence="1 2" key="1">
    <citation type="submission" date="2018-06" db="EMBL/GenBank/DDBJ databases">
        <title>Extensive metabolic versatility and redundancy in microbially diverse, dynamic hydrothermal sediments.</title>
        <authorList>
            <person name="Dombrowski N."/>
            <person name="Teske A."/>
            <person name="Baker B.J."/>
        </authorList>
    </citation>
    <scope>NUCLEOTIDE SEQUENCE [LARGE SCALE GENOMIC DNA]</scope>
    <source>
        <strain evidence="1">B20_G2</strain>
    </source>
</reference>
<name>A0A497F4N3_9CREN</name>
<gene>
    <name evidence="1" type="ORF">DRJ26_02700</name>
</gene>
<proteinExistence type="predicted"/>
<dbReference type="InterPro" id="IPR012340">
    <property type="entry name" value="NA-bd_OB-fold"/>
</dbReference>